<feature type="compositionally biased region" description="Polar residues" evidence="1">
    <location>
        <begin position="55"/>
        <end position="66"/>
    </location>
</feature>
<evidence type="ECO:0000259" key="2">
    <source>
        <dbReference type="PROSITE" id="PS50172"/>
    </source>
</evidence>
<dbReference type="Proteomes" id="UP000053558">
    <property type="component" value="Unassembled WGS sequence"/>
</dbReference>
<protein>
    <recommendedName>
        <fullName evidence="2">BRCT domain-containing protein</fullName>
    </recommendedName>
</protein>
<evidence type="ECO:0000256" key="1">
    <source>
        <dbReference type="SAM" id="MobiDB-lite"/>
    </source>
</evidence>
<evidence type="ECO:0000313" key="4">
    <source>
        <dbReference type="Proteomes" id="UP000053558"/>
    </source>
</evidence>
<name>A0A5M3M875_CONPW</name>
<feature type="compositionally biased region" description="Basic and acidic residues" evidence="1">
    <location>
        <begin position="336"/>
        <end position="346"/>
    </location>
</feature>
<feature type="region of interest" description="Disordered" evidence="1">
    <location>
        <begin position="55"/>
        <end position="140"/>
    </location>
</feature>
<gene>
    <name evidence="3" type="ORF">CONPUDRAFT_169554</name>
</gene>
<feature type="region of interest" description="Disordered" evidence="1">
    <location>
        <begin position="222"/>
        <end position="250"/>
    </location>
</feature>
<dbReference type="GeneID" id="19206257"/>
<feature type="domain" description="BRCT" evidence="2">
    <location>
        <begin position="1"/>
        <end position="35"/>
    </location>
</feature>
<dbReference type="KEGG" id="cput:CONPUDRAFT_169554"/>
<comment type="caution">
    <text evidence="3">The sequence shown here is derived from an EMBL/GenBank/DDBJ whole genome shotgun (WGS) entry which is preliminary data.</text>
</comment>
<dbReference type="PROSITE" id="PS50172">
    <property type="entry name" value="BRCT"/>
    <property type="match status" value="1"/>
</dbReference>
<keyword evidence="4" id="KW-1185">Reference proteome</keyword>
<evidence type="ECO:0000313" key="3">
    <source>
        <dbReference type="EMBL" id="EIW75136.1"/>
    </source>
</evidence>
<organism evidence="3 4">
    <name type="scientific">Coniophora puteana (strain RWD-64-598)</name>
    <name type="common">Brown rot fungus</name>
    <dbReference type="NCBI Taxonomy" id="741705"/>
    <lineage>
        <taxon>Eukaryota</taxon>
        <taxon>Fungi</taxon>
        <taxon>Dikarya</taxon>
        <taxon>Basidiomycota</taxon>
        <taxon>Agaricomycotina</taxon>
        <taxon>Agaricomycetes</taxon>
        <taxon>Agaricomycetidae</taxon>
        <taxon>Boletales</taxon>
        <taxon>Coniophorineae</taxon>
        <taxon>Coniophoraceae</taxon>
        <taxon>Coniophora</taxon>
    </lineage>
</organism>
<sequence>MFIKLRPAGSQVIQATWILHCIAHDFIVPVGDYILDENFRLKGYCELSTNLPVGTTDTSQTHSSITLAPASPAQHKRKRTSPAYLVDNSASSRKKTAVLPSNDIAADDSGIFIDDIPNPKPSARPERRPDPPLAAEVPVPPANNRSCAPTPMSLQPTGPNGTPHIDLSKLRPLSHAHFARSHVDLRLRKASRKVPSVSPFVVECGSARSNAGNRFIDDAAAGASRRSPTVKLEDDTSDAGLVVPPPSSSAARARAIATPNGSNGDRKLVAAAATASAEKDALVLRADDLLRIRNGLGINLGGPNSRVSTGALRAISQTWNASRQPGVPRPTTITLGDEHEGKRFEKRLQRVQVPKGVKLENE</sequence>
<dbReference type="RefSeq" id="XP_007774566.1">
    <property type="nucleotide sequence ID" value="XM_007776376.1"/>
</dbReference>
<dbReference type="OrthoDB" id="2628440at2759"/>
<dbReference type="AlphaFoldDB" id="A0A5M3M875"/>
<dbReference type="EMBL" id="JH711589">
    <property type="protein sequence ID" value="EIW75136.1"/>
    <property type="molecule type" value="Genomic_DNA"/>
</dbReference>
<reference evidence="4" key="1">
    <citation type="journal article" date="2012" name="Science">
        <title>The Paleozoic origin of enzymatic lignin decomposition reconstructed from 31 fungal genomes.</title>
        <authorList>
            <person name="Floudas D."/>
            <person name="Binder M."/>
            <person name="Riley R."/>
            <person name="Barry K."/>
            <person name="Blanchette R.A."/>
            <person name="Henrissat B."/>
            <person name="Martinez A.T."/>
            <person name="Otillar R."/>
            <person name="Spatafora J.W."/>
            <person name="Yadav J.S."/>
            <person name="Aerts A."/>
            <person name="Benoit I."/>
            <person name="Boyd A."/>
            <person name="Carlson A."/>
            <person name="Copeland A."/>
            <person name="Coutinho P.M."/>
            <person name="de Vries R.P."/>
            <person name="Ferreira P."/>
            <person name="Findley K."/>
            <person name="Foster B."/>
            <person name="Gaskell J."/>
            <person name="Glotzer D."/>
            <person name="Gorecki P."/>
            <person name="Heitman J."/>
            <person name="Hesse C."/>
            <person name="Hori C."/>
            <person name="Igarashi K."/>
            <person name="Jurgens J.A."/>
            <person name="Kallen N."/>
            <person name="Kersten P."/>
            <person name="Kohler A."/>
            <person name="Kuees U."/>
            <person name="Kumar T.K.A."/>
            <person name="Kuo A."/>
            <person name="LaButti K."/>
            <person name="Larrondo L.F."/>
            <person name="Lindquist E."/>
            <person name="Ling A."/>
            <person name="Lombard V."/>
            <person name="Lucas S."/>
            <person name="Lundell T."/>
            <person name="Martin R."/>
            <person name="McLaughlin D.J."/>
            <person name="Morgenstern I."/>
            <person name="Morin E."/>
            <person name="Murat C."/>
            <person name="Nagy L.G."/>
            <person name="Nolan M."/>
            <person name="Ohm R.A."/>
            <person name="Patyshakuliyeva A."/>
            <person name="Rokas A."/>
            <person name="Ruiz-Duenas F.J."/>
            <person name="Sabat G."/>
            <person name="Salamov A."/>
            <person name="Samejima M."/>
            <person name="Schmutz J."/>
            <person name="Slot J.C."/>
            <person name="St John F."/>
            <person name="Stenlid J."/>
            <person name="Sun H."/>
            <person name="Sun S."/>
            <person name="Syed K."/>
            <person name="Tsang A."/>
            <person name="Wiebenga A."/>
            <person name="Young D."/>
            <person name="Pisabarro A."/>
            <person name="Eastwood D.C."/>
            <person name="Martin F."/>
            <person name="Cullen D."/>
            <person name="Grigoriev I.V."/>
            <person name="Hibbett D.S."/>
        </authorList>
    </citation>
    <scope>NUCLEOTIDE SEQUENCE [LARGE SCALE GENOMIC DNA]</scope>
    <source>
        <strain evidence="4">RWD-64-598 SS2</strain>
    </source>
</reference>
<feature type="region of interest" description="Disordered" evidence="1">
    <location>
        <begin position="322"/>
        <end position="346"/>
    </location>
</feature>
<proteinExistence type="predicted"/>
<dbReference type="InterPro" id="IPR001357">
    <property type="entry name" value="BRCT_dom"/>
</dbReference>
<accession>A0A5M3M875</accession>